<dbReference type="NCBIfam" id="NF004470">
    <property type="entry name" value="PRK05802.1"/>
    <property type="match status" value="1"/>
</dbReference>
<reference evidence="1 2" key="1">
    <citation type="submission" date="2023-07" db="EMBL/GenBank/DDBJ databases">
        <title>Genomic Encyclopedia of Type Strains, Phase IV (KMG-IV): sequencing the most valuable type-strain genomes for metagenomic binning, comparative biology and taxonomic classification.</title>
        <authorList>
            <person name="Goeker M."/>
        </authorList>
    </citation>
    <scope>NUCLEOTIDE SEQUENCE [LARGE SCALE GENOMIC DNA]</scope>
    <source>
        <strain evidence="1 2">DSM 20694</strain>
    </source>
</reference>
<dbReference type="InterPro" id="IPR017938">
    <property type="entry name" value="Riboflavin_synthase-like_b-brl"/>
</dbReference>
<keyword evidence="2" id="KW-1185">Reference proteome</keyword>
<accession>A0ABT9US87</accession>
<dbReference type="PROSITE" id="PS00197">
    <property type="entry name" value="2FE2S_FER_1"/>
    <property type="match status" value="1"/>
</dbReference>
<proteinExistence type="predicted"/>
<dbReference type="CDD" id="cd06192">
    <property type="entry name" value="DHOD_e_trans_like"/>
    <property type="match status" value="1"/>
</dbReference>
<dbReference type="InterPro" id="IPR039261">
    <property type="entry name" value="FNR_nucleotide-bd"/>
</dbReference>
<dbReference type="RefSeq" id="WP_307484255.1">
    <property type="nucleotide sequence ID" value="NZ_JAUSUF010000002.1"/>
</dbReference>
<dbReference type="InterPro" id="IPR006058">
    <property type="entry name" value="2Fe2S_fd_BS"/>
</dbReference>
<dbReference type="Proteomes" id="UP001228504">
    <property type="component" value="Unassembled WGS sequence"/>
</dbReference>
<sequence>MIREATDCIDAGSEFCPCKLAENGECIICSQMHGECFCDCSNWKGVCIYQEFFNNGMKAKEGREKYSCKILDIKNYDNSIIVLKFKTVHKLTLDLVKPGSYIFICPEKEDKYFDTPISVLESNIDENSITVAVEIRGIKTKKLLQFNIGDEIHIRAPYWNGIFGIKNIEKQNKSKCLVLARGIGIAPMVPVLRKLLLQDCSVETFADYGGLKKGFLDEFLEKYNVKNTSKSLLEKGELSKECKDIINKCIANGVSYIHIAGADILTLKVIEYLDSLNRGDILLSCCNNFKMCCGEGICGACTARYKGHKVKRFCKVQTDPRSIFEERRLI</sequence>
<evidence type="ECO:0000313" key="2">
    <source>
        <dbReference type="Proteomes" id="UP001228504"/>
    </source>
</evidence>
<dbReference type="Gene3D" id="2.40.30.10">
    <property type="entry name" value="Translation factors"/>
    <property type="match status" value="1"/>
</dbReference>
<organism evidence="1 2">
    <name type="scientific">Eubacterium multiforme</name>
    <dbReference type="NCBI Taxonomy" id="83339"/>
    <lineage>
        <taxon>Bacteria</taxon>
        <taxon>Bacillati</taxon>
        <taxon>Bacillota</taxon>
        <taxon>Clostridia</taxon>
        <taxon>Eubacteriales</taxon>
        <taxon>Eubacteriaceae</taxon>
        <taxon>Eubacterium</taxon>
    </lineage>
</organism>
<dbReference type="EMBL" id="JAUSUF010000002">
    <property type="protein sequence ID" value="MDQ0149168.1"/>
    <property type="molecule type" value="Genomic_DNA"/>
</dbReference>
<gene>
    <name evidence="1" type="ORF">J2S18_001098</name>
</gene>
<dbReference type="PANTHER" id="PTHR43513">
    <property type="entry name" value="DIHYDROOROTATE DEHYDROGENASE B (NAD(+)), ELECTRON TRANSFER SUBUNIT"/>
    <property type="match status" value="1"/>
</dbReference>
<dbReference type="PANTHER" id="PTHR43513:SF3">
    <property type="entry name" value="DIHYDROOROTATE DEHYDROGENASE B (NAD(+)), ELECTRON TRANSFER SUBUNIT-RELATED"/>
    <property type="match status" value="1"/>
</dbReference>
<comment type="caution">
    <text evidence="1">The sequence shown here is derived from an EMBL/GenBank/DDBJ whole genome shotgun (WGS) entry which is preliminary data.</text>
</comment>
<dbReference type="InterPro" id="IPR050353">
    <property type="entry name" value="PyrK_electron_transfer"/>
</dbReference>
<evidence type="ECO:0000313" key="1">
    <source>
        <dbReference type="EMBL" id="MDQ0149168.1"/>
    </source>
</evidence>
<dbReference type="SUPFAM" id="SSF52343">
    <property type="entry name" value="Ferredoxin reductase-like, C-terminal NADP-linked domain"/>
    <property type="match status" value="1"/>
</dbReference>
<name>A0ABT9US87_9FIRM</name>
<dbReference type="SUPFAM" id="SSF63380">
    <property type="entry name" value="Riboflavin synthase domain-like"/>
    <property type="match status" value="1"/>
</dbReference>
<protein>
    <submittedName>
        <fullName evidence="1">NAD(P)H-flavin reductase</fullName>
    </submittedName>
</protein>